<dbReference type="EMBL" id="JAATJJ010000001">
    <property type="protein sequence ID" value="NJB71575.1"/>
    <property type="molecule type" value="Genomic_DNA"/>
</dbReference>
<sequence>MKTNMKFKTCLLGVIFISTFFVSCSKDGEDGAIGPQGPQGEQGIAGPTGSDGEQGEPGTANVIYSDWIQSNFLNPNASTQNVMGLGTFSLEEYDITADVILVYGGNNINSGSFEVFQLPYTRINENEFFGFGLFGDGDGDTSLQVRVNTLDGSTSLFSYIDYYRYIIIPGEVVSTTVKSTLDYAKMSYKEICTHFNIPE</sequence>
<proteinExistence type="predicted"/>
<comment type="caution">
    <text evidence="3">The sequence shown here is derived from an EMBL/GenBank/DDBJ whole genome shotgun (WGS) entry which is preliminary data.</text>
</comment>
<gene>
    <name evidence="3" type="ORF">GGR42_002037</name>
</gene>
<keyword evidence="4" id="KW-1185">Reference proteome</keyword>
<protein>
    <recommendedName>
        <fullName evidence="5">Collagen-like protein</fullName>
    </recommendedName>
</protein>
<evidence type="ECO:0000256" key="2">
    <source>
        <dbReference type="SAM" id="SignalP"/>
    </source>
</evidence>
<evidence type="ECO:0008006" key="5">
    <source>
        <dbReference type="Google" id="ProtNLM"/>
    </source>
</evidence>
<keyword evidence="2" id="KW-0732">Signal</keyword>
<evidence type="ECO:0000256" key="1">
    <source>
        <dbReference type="SAM" id="MobiDB-lite"/>
    </source>
</evidence>
<reference evidence="3 4" key="1">
    <citation type="submission" date="2020-03" db="EMBL/GenBank/DDBJ databases">
        <title>Genomic Encyclopedia of Type Strains, Phase IV (KMG-IV): sequencing the most valuable type-strain genomes for metagenomic binning, comparative biology and taxonomic classification.</title>
        <authorList>
            <person name="Goeker M."/>
        </authorList>
    </citation>
    <scope>NUCLEOTIDE SEQUENCE [LARGE SCALE GENOMIC DNA]</scope>
    <source>
        <strain evidence="3 4">DSM 29762</strain>
    </source>
</reference>
<dbReference type="AlphaFoldDB" id="A0A846R0W6"/>
<dbReference type="Gene3D" id="1.20.5.320">
    <property type="entry name" value="6-Phosphogluconate Dehydrogenase, domain 3"/>
    <property type="match status" value="1"/>
</dbReference>
<feature type="chain" id="PRO_5032934313" description="Collagen-like protein" evidence="2">
    <location>
        <begin position="26"/>
        <end position="199"/>
    </location>
</feature>
<dbReference type="PROSITE" id="PS51257">
    <property type="entry name" value="PROKAR_LIPOPROTEIN"/>
    <property type="match status" value="1"/>
</dbReference>
<feature type="signal peptide" evidence="2">
    <location>
        <begin position="1"/>
        <end position="25"/>
    </location>
</feature>
<evidence type="ECO:0000313" key="3">
    <source>
        <dbReference type="EMBL" id="NJB71575.1"/>
    </source>
</evidence>
<feature type="compositionally biased region" description="Low complexity" evidence="1">
    <location>
        <begin position="32"/>
        <end position="47"/>
    </location>
</feature>
<dbReference type="RefSeq" id="WP_167963469.1">
    <property type="nucleotide sequence ID" value="NZ_JAATJJ010000001.1"/>
</dbReference>
<name>A0A846R0W6_9FLAO</name>
<accession>A0A846R0W6</accession>
<evidence type="ECO:0000313" key="4">
    <source>
        <dbReference type="Proteomes" id="UP000590442"/>
    </source>
</evidence>
<dbReference type="Proteomes" id="UP000590442">
    <property type="component" value="Unassembled WGS sequence"/>
</dbReference>
<feature type="region of interest" description="Disordered" evidence="1">
    <location>
        <begin position="31"/>
        <end position="57"/>
    </location>
</feature>
<organism evidence="3 4">
    <name type="scientific">Saonia flava</name>
    <dbReference type="NCBI Taxonomy" id="523696"/>
    <lineage>
        <taxon>Bacteria</taxon>
        <taxon>Pseudomonadati</taxon>
        <taxon>Bacteroidota</taxon>
        <taxon>Flavobacteriia</taxon>
        <taxon>Flavobacteriales</taxon>
        <taxon>Flavobacteriaceae</taxon>
        <taxon>Saonia</taxon>
    </lineage>
</organism>